<sequence>MLHLPLQVTVFSCPTKLGFMKLTQTMWRSCCILTEILTKEVVDELEKQNDVEKKEYNSKEAPSKNLTPSLRASTDSQTMTLTGSAAVLPGEVFKQASLATRKCCRRRNSRQGSLP</sequence>
<feature type="compositionally biased region" description="Polar residues" evidence="1">
    <location>
        <begin position="64"/>
        <end position="75"/>
    </location>
</feature>
<reference evidence="2" key="1">
    <citation type="journal article" date="2021" name="Sci. Adv.">
        <title>The American lobster genome reveals insights on longevity, neural, and immune adaptations.</title>
        <authorList>
            <person name="Polinski J.M."/>
            <person name="Zimin A.V."/>
            <person name="Clark K.F."/>
            <person name="Kohn A.B."/>
            <person name="Sadowski N."/>
            <person name="Timp W."/>
            <person name="Ptitsyn A."/>
            <person name="Khanna P."/>
            <person name="Romanova D.Y."/>
            <person name="Williams P."/>
            <person name="Greenwood S.J."/>
            <person name="Moroz L.L."/>
            <person name="Walt D.R."/>
            <person name="Bodnar A.G."/>
        </authorList>
    </citation>
    <scope>NUCLEOTIDE SEQUENCE</scope>
    <source>
        <strain evidence="2">GMGI-L3</strain>
    </source>
</reference>
<evidence type="ECO:0000313" key="3">
    <source>
        <dbReference type="Proteomes" id="UP000747542"/>
    </source>
</evidence>
<dbReference type="AlphaFoldDB" id="A0A8J5MZK0"/>
<feature type="compositionally biased region" description="Basic and acidic residues" evidence="1">
    <location>
        <begin position="49"/>
        <end position="62"/>
    </location>
</feature>
<comment type="caution">
    <text evidence="2">The sequence shown here is derived from an EMBL/GenBank/DDBJ whole genome shotgun (WGS) entry which is preliminary data.</text>
</comment>
<keyword evidence="3" id="KW-1185">Reference proteome</keyword>
<protein>
    <submittedName>
        <fullName evidence="2">Uncharacterized protein</fullName>
    </submittedName>
</protein>
<organism evidence="2 3">
    <name type="scientific">Homarus americanus</name>
    <name type="common">American lobster</name>
    <dbReference type="NCBI Taxonomy" id="6706"/>
    <lineage>
        <taxon>Eukaryota</taxon>
        <taxon>Metazoa</taxon>
        <taxon>Ecdysozoa</taxon>
        <taxon>Arthropoda</taxon>
        <taxon>Crustacea</taxon>
        <taxon>Multicrustacea</taxon>
        <taxon>Malacostraca</taxon>
        <taxon>Eumalacostraca</taxon>
        <taxon>Eucarida</taxon>
        <taxon>Decapoda</taxon>
        <taxon>Pleocyemata</taxon>
        <taxon>Astacidea</taxon>
        <taxon>Nephropoidea</taxon>
        <taxon>Nephropidae</taxon>
        <taxon>Homarus</taxon>
    </lineage>
</organism>
<feature type="region of interest" description="Disordered" evidence="1">
    <location>
        <begin position="49"/>
        <end position="75"/>
    </location>
</feature>
<dbReference type="EMBL" id="JAHLQT010018031">
    <property type="protein sequence ID" value="KAG7169191.1"/>
    <property type="molecule type" value="Genomic_DNA"/>
</dbReference>
<name>A0A8J5MZK0_HOMAM</name>
<proteinExistence type="predicted"/>
<dbReference type="Proteomes" id="UP000747542">
    <property type="component" value="Unassembled WGS sequence"/>
</dbReference>
<gene>
    <name evidence="2" type="ORF">Hamer_G021583</name>
</gene>
<evidence type="ECO:0000313" key="2">
    <source>
        <dbReference type="EMBL" id="KAG7169191.1"/>
    </source>
</evidence>
<evidence type="ECO:0000256" key="1">
    <source>
        <dbReference type="SAM" id="MobiDB-lite"/>
    </source>
</evidence>
<accession>A0A8J5MZK0</accession>